<accession>A0A2I1M6L8</accession>
<comment type="caution">
    <text evidence="4">The sequence shown here is derived from an EMBL/GenBank/DDBJ whole genome shotgun (WGS) entry which is preliminary data.</text>
</comment>
<name>A0A2I1M6L8_9FIRM</name>
<evidence type="ECO:0000259" key="3">
    <source>
        <dbReference type="PROSITE" id="PS50977"/>
    </source>
</evidence>
<dbReference type="GO" id="GO:0003677">
    <property type="term" value="F:DNA binding"/>
    <property type="evidence" value="ECO:0007669"/>
    <property type="project" value="UniProtKB-UniRule"/>
</dbReference>
<evidence type="ECO:0000313" key="5">
    <source>
        <dbReference type="Proteomes" id="UP000234335"/>
    </source>
</evidence>
<keyword evidence="5" id="KW-1185">Reference proteome</keyword>
<gene>
    <name evidence="4" type="ORF">CYJ34_07010</name>
</gene>
<dbReference type="PROSITE" id="PS50977">
    <property type="entry name" value="HTH_TETR_2"/>
    <property type="match status" value="1"/>
</dbReference>
<dbReference type="PANTHER" id="PTHR43479">
    <property type="entry name" value="ACREF/ENVCD OPERON REPRESSOR-RELATED"/>
    <property type="match status" value="1"/>
</dbReference>
<dbReference type="RefSeq" id="WP_101540586.1">
    <property type="nucleotide sequence ID" value="NZ_PKGS01000005.1"/>
</dbReference>
<protein>
    <recommendedName>
        <fullName evidence="3">HTH tetR-type domain-containing protein</fullName>
    </recommendedName>
</protein>
<reference evidence="4 5" key="1">
    <citation type="submission" date="2017-12" db="EMBL/GenBank/DDBJ databases">
        <title>Phylogenetic diversity of female urinary microbiome.</title>
        <authorList>
            <person name="Thomas-White K."/>
            <person name="Wolfe A.J."/>
        </authorList>
    </citation>
    <scope>NUCLEOTIDE SEQUENCE [LARGE SCALE GENOMIC DNA]</scope>
    <source>
        <strain evidence="4 5">UMB0119</strain>
    </source>
</reference>
<evidence type="ECO:0000256" key="2">
    <source>
        <dbReference type="PROSITE-ProRule" id="PRU00335"/>
    </source>
</evidence>
<dbReference type="AlphaFoldDB" id="A0A2I1M6L8"/>
<proteinExistence type="predicted"/>
<dbReference type="InterPro" id="IPR001647">
    <property type="entry name" value="HTH_TetR"/>
</dbReference>
<dbReference type="SUPFAM" id="SSF46689">
    <property type="entry name" value="Homeodomain-like"/>
    <property type="match status" value="1"/>
</dbReference>
<dbReference type="Gene3D" id="1.10.357.10">
    <property type="entry name" value="Tetracycline Repressor, domain 2"/>
    <property type="match status" value="1"/>
</dbReference>
<keyword evidence="1 2" id="KW-0238">DNA-binding</keyword>
<dbReference type="InterPro" id="IPR009057">
    <property type="entry name" value="Homeodomain-like_sf"/>
</dbReference>
<feature type="DNA-binding region" description="H-T-H motif" evidence="2">
    <location>
        <begin position="11"/>
        <end position="30"/>
    </location>
</feature>
<organism evidence="4 5">
    <name type="scientific">Anaerococcus octavius</name>
    <dbReference type="NCBI Taxonomy" id="54007"/>
    <lineage>
        <taxon>Bacteria</taxon>
        <taxon>Bacillati</taxon>
        <taxon>Bacillota</taxon>
        <taxon>Tissierellia</taxon>
        <taxon>Tissierellales</taxon>
        <taxon>Peptoniphilaceae</taxon>
        <taxon>Anaerococcus</taxon>
    </lineage>
</organism>
<dbReference type="EMBL" id="PKGS01000005">
    <property type="protein sequence ID" value="PKZ15765.1"/>
    <property type="molecule type" value="Genomic_DNA"/>
</dbReference>
<dbReference type="PANTHER" id="PTHR43479:SF11">
    <property type="entry name" value="ACREF_ENVCD OPERON REPRESSOR-RELATED"/>
    <property type="match status" value="1"/>
</dbReference>
<sequence length="118" mass="14081">MFVEKGFKNTVITDIMNASRLSTGGIYHHYKSTDEILYDIIEEDYKKLEDYLDELLSVNKNTMEPKRLAEIIAEKVLEDIAYIPIYTMFLCELNENEKLKKLFYELKKKTIQKLREYI</sequence>
<dbReference type="Proteomes" id="UP000234335">
    <property type="component" value="Unassembled WGS sequence"/>
</dbReference>
<dbReference type="Pfam" id="PF00440">
    <property type="entry name" value="TetR_N"/>
    <property type="match status" value="1"/>
</dbReference>
<dbReference type="InterPro" id="IPR050624">
    <property type="entry name" value="HTH-type_Tx_Regulator"/>
</dbReference>
<evidence type="ECO:0000313" key="4">
    <source>
        <dbReference type="EMBL" id="PKZ15765.1"/>
    </source>
</evidence>
<feature type="domain" description="HTH tetR-type" evidence="3">
    <location>
        <begin position="1"/>
        <end position="48"/>
    </location>
</feature>
<evidence type="ECO:0000256" key="1">
    <source>
        <dbReference type="ARBA" id="ARBA00023125"/>
    </source>
</evidence>